<evidence type="ECO:0000256" key="8">
    <source>
        <dbReference type="PIRNR" id="PIRNR000194"/>
    </source>
</evidence>
<dbReference type="Pfam" id="PF00186">
    <property type="entry name" value="DHFR_1"/>
    <property type="match status" value="1"/>
</dbReference>
<dbReference type="EC" id="1.5.1.3" evidence="3 8"/>
<evidence type="ECO:0000259" key="10">
    <source>
        <dbReference type="PROSITE" id="PS51330"/>
    </source>
</evidence>
<dbReference type="GO" id="GO:0004146">
    <property type="term" value="F:dihydrofolate reductase activity"/>
    <property type="evidence" value="ECO:0007669"/>
    <property type="project" value="UniProtKB-EC"/>
</dbReference>
<proteinExistence type="inferred from homology"/>
<comment type="pathway">
    <text evidence="1 8">Cofactor biosynthesis; tetrahydrofolate biosynthesis; 5,6,7,8-tetrahydrofolate from 7,8-dihydrofolate: step 1/1.</text>
</comment>
<keyword evidence="4 8" id="KW-0554">One-carbon metabolism</keyword>
<dbReference type="InterPro" id="IPR017925">
    <property type="entry name" value="DHFR_CS"/>
</dbReference>
<dbReference type="AlphaFoldDB" id="A0A6N6VEG8"/>
<dbReference type="InterPro" id="IPR012259">
    <property type="entry name" value="DHFR"/>
</dbReference>
<feature type="domain" description="DHFR" evidence="10">
    <location>
        <begin position="2"/>
        <end position="164"/>
    </location>
</feature>
<accession>A0A6N6VEG8</accession>
<sequence>MHICLVVAIAENGVIGSENAMPWRLAGDMAFFKRTTMGKPIVMGRKTYESFPKRPLPGRPNLVVTRDAAYDAPGAEVFGSLDAAISRGAELAGDAGEVMIVGGAEIYRQALPRATRIYLTEVHAKPEGDAHFVFDRAVWREISRERHAAGEKDSADYSFVVLQRP</sequence>
<organism evidence="11 12">
    <name type="scientific">Parvibaculum sedimenti</name>
    <dbReference type="NCBI Taxonomy" id="2608632"/>
    <lineage>
        <taxon>Bacteria</taxon>
        <taxon>Pseudomonadati</taxon>
        <taxon>Pseudomonadota</taxon>
        <taxon>Alphaproteobacteria</taxon>
        <taxon>Hyphomicrobiales</taxon>
        <taxon>Parvibaculaceae</taxon>
        <taxon>Parvibaculum</taxon>
    </lineage>
</organism>
<evidence type="ECO:0000313" key="11">
    <source>
        <dbReference type="EMBL" id="KAB7738948.1"/>
    </source>
</evidence>
<dbReference type="EMBL" id="WESC01000014">
    <property type="protein sequence ID" value="KAB7738948.1"/>
    <property type="molecule type" value="Genomic_DNA"/>
</dbReference>
<dbReference type="GO" id="GO:0005829">
    <property type="term" value="C:cytosol"/>
    <property type="evidence" value="ECO:0007669"/>
    <property type="project" value="TreeGrafter"/>
</dbReference>
<reference evidence="11 12" key="1">
    <citation type="submission" date="2019-09" db="EMBL/GenBank/DDBJ databases">
        <title>Parvibaculum sedimenti sp. nov., isolated from sediment.</title>
        <authorList>
            <person name="Wang Y."/>
        </authorList>
    </citation>
    <scope>NUCLEOTIDE SEQUENCE [LARGE SCALE GENOMIC DNA]</scope>
    <source>
        <strain evidence="11 12">HXT-9</strain>
    </source>
</reference>
<dbReference type="InterPro" id="IPR024072">
    <property type="entry name" value="DHFR-like_dom_sf"/>
</dbReference>
<dbReference type="UniPathway" id="UPA00077">
    <property type="reaction ID" value="UER00158"/>
</dbReference>
<evidence type="ECO:0000256" key="2">
    <source>
        <dbReference type="ARBA" id="ARBA00009539"/>
    </source>
</evidence>
<keyword evidence="12" id="KW-1185">Reference proteome</keyword>
<comment type="caution">
    <text evidence="11">The sequence shown here is derived from an EMBL/GenBank/DDBJ whole genome shotgun (WGS) entry which is preliminary data.</text>
</comment>
<dbReference type="CDD" id="cd00209">
    <property type="entry name" value="DHFR"/>
    <property type="match status" value="1"/>
</dbReference>
<keyword evidence="5 8" id="KW-0521">NADP</keyword>
<comment type="function">
    <text evidence="7 8">Key enzyme in folate metabolism. Catalyzes an essential reaction for de novo glycine and purine synthesis, and for DNA precursor synthesis.</text>
</comment>
<dbReference type="SUPFAM" id="SSF53597">
    <property type="entry name" value="Dihydrofolate reductase-like"/>
    <property type="match status" value="1"/>
</dbReference>
<evidence type="ECO:0000256" key="9">
    <source>
        <dbReference type="RuleBase" id="RU004474"/>
    </source>
</evidence>
<protein>
    <recommendedName>
        <fullName evidence="3 8">Dihydrofolate reductase</fullName>
        <ecNumber evidence="3 8">1.5.1.3</ecNumber>
    </recommendedName>
</protein>
<dbReference type="PIRSF" id="PIRSF000194">
    <property type="entry name" value="DHFR"/>
    <property type="match status" value="1"/>
</dbReference>
<dbReference type="PROSITE" id="PS51330">
    <property type="entry name" value="DHFR_2"/>
    <property type="match status" value="1"/>
</dbReference>
<evidence type="ECO:0000313" key="12">
    <source>
        <dbReference type="Proteomes" id="UP000468901"/>
    </source>
</evidence>
<evidence type="ECO:0000256" key="1">
    <source>
        <dbReference type="ARBA" id="ARBA00004903"/>
    </source>
</evidence>
<dbReference type="PROSITE" id="PS00075">
    <property type="entry name" value="DHFR_1"/>
    <property type="match status" value="1"/>
</dbReference>
<dbReference type="GO" id="GO:0046655">
    <property type="term" value="P:folic acid metabolic process"/>
    <property type="evidence" value="ECO:0007669"/>
    <property type="project" value="TreeGrafter"/>
</dbReference>
<keyword evidence="6 8" id="KW-0560">Oxidoreductase</keyword>
<dbReference type="RefSeq" id="WP_152217040.1">
    <property type="nucleotide sequence ID" value="NZ_JBAQYD010000307.1"/>
</dbReference>
<evidence type="ECO:0000256" key="4">
    <source>
        <dbReference type="ARBA" id="ARBA00022563"/>
    </source>
</evidence>
<evidence type="ECO:0000256" key="7">
    <source>
        <dbReference type="ARBA" id="ARBA00025067"/>
    </source>
</evidence>
<dbReference type="FunFam" id="3.40.430.10:FF:000001">
    <property type="entry name" value="Dihydrofolate reductase"/>
    <property type="match status" value="1"/>
</dbReference>
<dbReference type="PRINTS" id="PR00070">
    <property type="entry name" value="DHFR"/>
</dbReference>
<dbReference type="GO" id="GO:0046452">
    <property type="term" value="P:dihydrofolate metabolic process"/>
    <property type="evidence" value="ECO:0007669"/>
    <property type="project" value="TreeGrafter"/>
</dbReference>
<dbReference type="GO" id="GO:0046654">
    <property type="term" value="P:tetrahydrofolate biosynthetic process"/>
    <property type="evidence" value="ECO:0007669"/>
    <property type="project" value="UniProtKB-UniPathway"/>
</dbReference>
<comment type="catalytic activity">
    <reaction evidence="8">
        <text>(6S)-5,6,7,8-tetrahydrofolate + NADP(+) = 7,8-dihydrofolate + NADPH + H(+)</text>
        <dbReference type="Rhea" id="RHEA:15009"/>
        <dbReference type="ChEBI" id="CHEBI:15378"/>
        <dbReference type="ChEBI" id="CHEBI:57451"/>
        <dbReference type="ChEBI" id="CHEBI:57453"/>
        <dbReference type="ChEBI" id="CHEBI:57783"/>
        <dbReference type="ChEBI" id="CHEBI:58349"/>
        <dbReference type="EC" id="1.5.1.3"/>
    </reaction>
</comment>
<dbReference type="GO" id="GO:0070401">
    <property type="term" value="F:NADP+ binding"/>
    <property type="evidence" value="ECO:0007669"/>
    <property type="project" value="UniProtKB-ARBA"/>
</dbReference>
<gene>
    <name evidence="11" type="ORF">F2P47_14185</name>
</gene>
<dbReference type="Proteomes" id="UP000468901">
    <property type="component" value="Unassembled WGS sequence"/>
</dbReference>
<dbReference type="Gene3D" id="3.40.430.10">
    <property type="entry name" value="Dihydrofolate Reductase, subunit A"/>
    <property type="match status" value="1"/>
</dbReference>
<dbReference type="InterPro" id="IPR001796">
    <property type="entry name" value="DHFR_dom"/>
</dbReference>
<dbReference type="PANTHER" id="PTHR48069:SF3">
    <property type="entry name" value="DIHYDROFOLATE REDUCTASE"/>
    <property type="match status" value="1"/>
</dbReference>
<dbReference type="GO" id="GO:0006730">
    <property type="term" value="P:one-carbon metabolic process"/>
    <property type="evidence" value="ECO:0007669"/>
    <property type="project" value="UniProtKB-KW"/>
</dbReference>
<evidence type="ECO:0000256" key="6">
    <source>
        <dbReference type="ARBA" id="ARBA00023002"/>
    </source>
</evidence>
<evidence type="ECO:0000256" key="3">
    <source>
        <dbReference type="ARBA" id="ARBA00012856"/>
    </source>
</evidence>
<comment type="similarity">
    <text evidence="2 8 9">Belongs to the dihydrofolate reductase family.</text>
</comment>
<dbReference type="PANTHER" id="PTHR48069">
    <property type="entry name" value="DIHYDROFOLATE REDUCTASE"/>
    <property type="match status" value="1"/>
</dbReference>
<evidence type="ECO:0000256" key="5">
    <source>
        <dbReference type="ARBA" id="ARBA00022857"/>
    </source>
</evidence>
<name>A0A6N6VEG8_9HYPH</name>